<sequence>MAQGAPRPSPSSSTSPPPVKVLASQLRRCCRRDPVDGWLLDRAEFGRRALAVPVVWMQGKVLSVEAGPGGGAVRLRDGSGCFVAEGAGGVPKGRPCLHAGKYVMVLGLVRSCGPGEPTLRALKLTDLSGNPLNEASWEAEVEELHRRVLP</sequence>
<dbReference type="Gene3D" id="2.40.50.140">
    <property type="entry name" value="Nucleic acid-binding proteins"/>
    <property type="match status" value="1"/>
</dbReference>
<dbReference type="GO" id="GO:0016607">
    <property type="term" value="C:nuclear speck"/>
    <property type="evidence" value="ECO:0000318"/>
    <property type="project" value="GO_Central"/>
</dbReference>
<protein>
    <recommendedName>
        <fullName evidence="3">RecQ mediated genome instability 2</fullName>
    </recommendedName>
</protein>
<dbReference type="InterPro" id="IPR032245">
    <property type="entry name" value="RMI2"/>
</dbReference>
<dbReference type="Pfam" id="PF16100">
    <property type="entry name" value="RMI2"/>
    <property type="match status" value="1"/>
</dbReference>
<evidence type="ECO:0000313" key="2">
    <source>
        <dbReference type="Proteomes" id="UP000001646"/>
    </source>
</evidence>
<reference evidence="1" key="3">
    <citation type="submission" date="2025-09" db="UniProtKB">
        <authorList>
            <consortium name="Ensembl"/>
        </authorList>
    </citation>
    <scope>IDENTIFICATION</scope>
</reference>
<dbReference type="PANTHER" id="PTHR33962">
    <property type="entry name" value="RECQ-MEDIATED GENOME INSTABILITY PROTEIN 2 RMI2"/>
    <property type="match status" value="1"/>
</dbReference>
<proteinExistence type="predicted"/>
<dbReference type="FunCoup" id="G1KRX2">
    <property type="interactions" value="159"/>
</dbReference>
<name>G1KRX2_ANOCA</name>
<dbReference type="Proteomes" id="UP000001646">
    <property type="component" value="Chromosome 2"/>
</dbReference>
<gene>
    <name evidence="1" type="primary">rmi2</name>
</gene>
<dbReference type="GO" id="GO:2000042">
    <property type="term" value="P:negative regulation of double-strand break repair via homologous recombination"/>
    <property type="evidence" value="ECO:0000318"/>
    <property type="project" value="GO_Central"/>
</dbReference>
<reference evidence="1 2" key="1">
    <citation type="submission" date="2009-12" db="EMBL/GenBank/DDBJ databases">
        <title>The Genome Sequence of Anolis carolinensis (Green Anole Lizard).</title>
        <authorList>
            <consortium name="The Genome Sequencing Platform"/>
            <person name="Di Palma F."/>
            <person name="Alfoldi J."/>
            <person name="Heiman D."/>
            <person name="Young S."/>
            <person name="Grabherr M."/>
            <person name="Johnson J."/>
            <person name="Lander E.S."/>
            <person name="Lindblad-Toh K."/>
        </authorList>
    </citation>
    <scope>NUCLEOTIDE SEQUENCE [LARGE SCALE GENOMIC DNA]</scope>
    <source>
        <strain evidence="1 2">JBL SC #1</strain>
    </source>
</reference>
<dbReference type="HOGENOM" id="CLU_147474_0_0_1"/>
<reference evidence="1" key="2">
    <citation type="submission" date="2025-08" db="UniProtKB">
        <authorList>
            <consortium name="Ensembl"/>
        </authorList>
    </citation>
    <scope>IDENTIFICATION</scope>
</reference>
<dbReference type="InterPro" id="IPR012340">
    <property type="entry name" value="NA-bd_OB-fold"/>
</dbReference>
<keyword evidence="2" id="KW-1185">Reference proteome</keyword>
<dbReference type="GeneID" id="100562209"/>
<dbReference type="InParanoid" id="G1KRX2"/>
<dbReference type="AlphaFoldDB" id="G1KRX2"/>
<dbReference type="Bgee" id="ENSACAG00000015984">
    <property type="expression patterns" value="Expressed in ovary and 11 other cell types or tissues"/>
</dbReference>
<dbReference type="KEGG" id="acs:100562209"/>
<dbReference type="PANTHER" id="PTHR33962:SF1">
    <property type="entry name" value="RECQ-MEDIATED GENOME INSTABILITY PROTEIN 2"/>
    <property type="match status" value="1"/>
</dbReference>
<dbReference type="GO" id="GO:0005829">
    <property type="term" value="C:cytosol"/>
    <property type="evidence" value="ECO:0000318"/>
    <property type="project" value="GO_Central"/>
</dbReference>
<dbReference type="GO" id="GO:0043007">
    <property type="term" value="P:maintenance of rDNA"/>
    <property type="evidence" value="ECO:0000318"/>
    <property type="project" value="GO_Central"/>
</dbReference>
<dbReference type="RefSeq" id="XP_008102369.1">
    <property type="nucleotide sequence ID" value="XM_008104162.3"/>
</dbReference>
<dbReference type="GO" id="GO:0033045">
    <property type="term" value="P:regulation of sister chromatid segregation"/>
    <property type="evidence" value="ECO:0000318"/>
    <property type="project" value="GO_Central"/>
</dbReference>
<evidence type="ECO:0008006" key="3">
    <source>
        <dbReference type="Google" id="ProtNLM"/>
    </source>
</evidence>
<accession>G1KRX2</accession>
<evidence type="ECO:0000313" key="1">
    <source>
        <dbReference type="Ensembl" id="ENSACAP00000015697.3"/>
    </source>
</evidence>
<dbReference type="GO" id="GO:0006281">
    <property type="term" value="P:DNA repair"/>
    <property type="evidence" value="ECO:0000318"/>
    <property type="project" value="GO_Central"/>
</dbReference>
<dbReference type="CTD" id="116028"/>
<organism evidence="1 2">
    <name type="scientific">Anolis carolinensis</name>
    <name type="common">Green anole</name>
    <name type="synonym">American chameleon</name>
    <dbReference type="NCBI Taxonomy" id="28377"/>
    <lineage>
        <taxon>Eukaryota</taxon>
        <taxon>Metazoa</taxon>
        <taxon>Chordata</taxon>
        <taxon>Craniata</taxon>
        <taxon>Vertebrata</taxon>
        <taxon>Euteleostomi</taxon>
        <taxon>Lepidosauria</taxon>
        <taxon>Squamata</taxon>
        <taxon>Bifurcata</taxon>
        <taxon>Unidentata</taxon>
        <taxon>Episquamata</taxon>
        <taxon>Toxicofera</taxon>
        <taxon>Iguania</taxon>
        <taxon>Dactyloidae</taxon>
        <taxon>Anolis</taxon>
    </lineage>
</organism>
<dbReference type="OrthoDB" id="10024265at2759"/>
<dbReference type="eggNOG" id="ENOG502S4AN">
    <property type="taxonomic scope" value="Eukaryota"/>
</dbReference>
<dbReference type="STRING" id="28377.ENSACAP00000015697"/>
<dbReference type="Ensembl" id="ENSACAT00000016012.3">
    <property type="protein sequence ID" value="ENSACAP00000015697.3"/>
    <property type="gene ID" value="ENSACAG00000015984.3"/>
</dbReference>
<dbReference type="GeneTree" id="ENSGT00390000001653"/>